<reference evidence="3" key="1">
    <citation type="submission" date="2019-04" db="EMBL/GenBank/DDBJ databases">
        <title>Evolution of Biomass-Degrading Anaerobic Consortia Revealed by Metagenomics.</title>
        <authorList>
            <person name="Peng X."/>
        </authorList>
    </citation>
    <scope>NUCLEOTIDE SEQUENCE</scope>
    <source>
        <strain evidence="3">SIG551</strain>
    </source>
</reference>
<dbReference type="Proteomes" id="UP000754750">
    <property type="component" value="Unassembled WGS sequence"/>
</dbReference>
<dbReference type="AlphaFoldDB" id="A0A928KSY6"/>
<evidence type="ECO:0000313" key="3">
    <source>
        <dbReference type="EMBL" id="MBE6834112.1"/>
    </source>
</evidence>
<evidence type="ECO:0000259" key="2">
    <source>
        <dbReference type="PROSITE" id="PS50943"/>
    </source>
</evidence>
<organism evidence="3 4">
    <name type="scientific">Faecalispora sporosphaeroides</name>
    <dbReference type="NCBI Taxonomy" id="1549"/>
    <lineage>
        <taxon>Bacteria</taxon>
        <taxon>Bacillati</taxon>
        <taxon>Bacillota</taxon>
        <taxon>Clostridia</taxon>
        <taxon>Eubacteriales</taxon>
        <taxon>Oscillospiraceae</taxon>
        <taxon>Faecalispora</taxon>
    </lineage>
</organism>
<dbReference type="InterPro" id="IPR001387">
    <property type="entry name" value="Cro/C1-type_HTH"/>
</dbReference>
<dbReference type="InterPro" id="IPR002742">
    <property type="entry name" value="Desulfoferrodoxin_Fe-bd_dom"/>
</dbReference>
<keyword evidence="1" id="KW-0238">DNA-binding</keyword>
<dbReference type="GO" id="GO:0003677">
    <property type="term" value="F:DNA binding"/>
    <property type="evidence" value="ECO:0007669"/>
    <property type="project" value="UniProtKB-KW"/>
</dbReference>
<dbReference type="Gene3D" id="1.10.260.40">
    <property type="entry name" value="lambda repressor-like DNA-binding domains"/>
    <property type="match status" value="1"/>
</dbReference>
<evidence type="ECO:0000313" key="4">
    <source>
        <dbReference type="Proteomes" id="UP000754750"/>
    </source>
</evidence>
<feature type="domain" description="HTH cro/C1-type" evidence="2">
    <location>
        <begin position="10"/>
        <end position="64"/>
    </location>
</feature>
<dbReference type="InterPro" id="IPR010982">
    <property type="entry name" value="Lambda_DNA-bd_dom_sf"/>
</dbReference>
<dbReference type="GO" id="GO:0016491">
    <property type="term" value="F:oxidoreductase activity"/>
    <property type="evidence" value="ECO:0007669"/>
    <property type="project" value="InterPro"/>
</dbReference>
<proteinExistence type="predicted"/>
<accession>A0A928KSY6</accession>
<dbReference type="SUPFAM" id="SSF47413">
    <property type="entry name" value="lambda repressor-like DNA-binding domains"/>
    <property type="match status" value="1"/>
</dbReference>
<sequence length="203" mass="22461">MTQYVTGTTIKFLREKKGYTQRQLADLLAVSDKAVSKWETQRGLPDISLLEPLAKALGVSVAELLSGEQVINSNRSGNMLRTCIYVCPVCGNVIQSLGQGSFTCCGITLPVQEAEEADEAHGVCVQQVENEYYVTLRHPMEKDHYISFLALISPDQIQMKKLYPEQNPEARFAISGAGTLYAYCNQHGLFRVSASPRRSVSPK</sequence>
<dbReference type="PANTHER" id="PTHR46558">
    <property type="entry name" value="TRACRIPTIONAL REGULATORY PROTEIN-RELATED-RELATED"/>
    <property type="match status" value="1"/>
</dbReference>
<protein>
    <submittedName>
        <fullName evidence="3">Helix-turn-helix domain-containing protein</fullName>
    </submittedName>
</protein>
<comment type="caution">
    <text evidence="3">The sequence shown here is derived from an EMBL/GenBank/DDBJ whole genome shotgun (WGS) entry which is preliminary data.</text>
</comment>
<dbReference type="RefSeq" id="WP_020072079.1">
    <property type="nucleotide sequence ID" value="NZ_JBKWRC010000001.1"/>
</dbReference>
<dbReference type="SMART" id="SM00530">
    <property type="entry name" value="HTH_XRE"/>
    <property type="match status" value="1"/>
</dbReference>
<dbReference type="CDD" id="cd00093">
    <property type="entry name" value="HTH_XRE"/>
    <property type="match status" value="1"/>
</dbReference>
<evidence type="ECO:0000256" key="1">
    <source>
        <dbReference type="ARBA" id="ARBA00023125"/>
    </source>
</evidence>
<dbReference type="EMBL" id="SVNY01000005">
    <property type="protein sequence ID" value="MBE6834112.1"/>
    <property type="molecule type" value="Genomic_DNA"/>
</dbReference>
<dbReference type="SUPFAM" id="SSF49367">
    <property type="entry name" value="Superoxide reductase-like"/>
    <property type="match status" value="1"/>
</dbReference>
<dbReference type="Pfam" id="PF01381">
    <property type="entry name" value="HTH_3"/>
    <property type="match status" value="1"/>
</dbReference>
<dbReference type="Pfam" id="PF01880">
    <property type="entry name" value="Desulfoferrodox"/>
    <property type="match status" value="1"/>
</dbReference>
<dbReference type="GO" id="GO:0005506">
    <property type="term" value="F:iron ion binding"/>
    <property type="evidence" value="ECO:0007669"/>
    <property type="project" value="InterPro"/>
</dbReference>
<dbReference type="PROSITE" id="PS50943">
    <property type="entry name" value="HTH_CROC1"/>
    <property type="match status" value="1"/>
</dbReference>
<gene>
    <name evidence="3" type="ORF">E7512_11155</name>
</gene>
<dbReference type="InterPro" id="IPR036073">
    <property type="entry name" value="Desulfoferrodoxin_Fe-bd_dom_sf"/>
</dbReference>
<dbReference type="Gene3D" id="2.60.40.730">
    <property type="entry name" value="SOR catalytic domain"/>
    <property type="match status" value="1"/>
</dbReference>
<name>A0A928KSY6_9FIRM</name>
<dbReference type="PANTHER" id="PTHR46558:SF11">
    <property type="entry name" value="HTH-TYPE TRANSCRIPTIONAL REGULATOR XRE"/>
    <property type="match status" value="1"/>
</dbReference>